<dbReference type="OrthoDB" id="2429771at2759"/>
<proteinExistence type="predicted"/>
<sequence>MGLLRNTWNSTHSQYPTWIHTEFCGLMLKIPCVLSQDALYGVKDHMSEVLEIFASDTLPSSPCSTYIRMPIPPPKLVKIPIVQSSCATSN</sequence>
<protein>
    <submittedName>
        <fullName evidence="1">Uncharacterized protein</fullName>
    </submittedName>
</protein>
<evidence type="ECO:0000313" key="1">
    <source>
        <dbReference type="EMBL" id="CAB5381451.1"/>
    </source>
</evidence>
<gene>
    <name evidence="1" type="ORF">CHRIB12_LOCUS17544</name>
</gene>
<evidence type="ECO:0000313" key="2">
    <source>
        <dbReference type="Proteomes" id="UP000684084"/>
    </source>
</evidence>
<reference evidence="1" key="1">
    <citation type="submission" date="2020-05" db="EMBL/GenBank/DDBJ databases">
        <authorList>
            <person name="Rincon C."/>
            <person name="Sanders R I."/>
            <person name="Robbins C."/>
            <person name="Chaturvedi A."/>
        </authorList>
    </citation>
    <scope>NUCLEOTIDE SEQUENCE</scope>
    <source>
        <strain evidence="1">CHB12</strain>
    </source>
</reference>
<dbReference type="Proteomes" id="UP000684084">
    <property type="component" value="Unassembled WGS sequence"/>
</dbReference>
<dbReference type="AlphaFoldDB" id="A0A916EEC1"/>
<name>A0A916EEC1_9GLOM</name>
<comment type="caution">
    <text evidence="1">The sequence shown here is derived from an EMBL/GenBank/DDBJ whole genome shotgun (WGS) entry which is preliminary data.</text>
</comment>
<organism evidence="1 2">
    <name type="scientific">Rhizophagus irregularis</name>
    <dbReference type="NCBI Taxonomy" id="588596"/>
    <lineage>
        <taxon>Eukaryota</taxon>
        <taxon>Fungi</taxon>
        <taxon>Fungi incertae sedis</taxon>
        <taxon>Mucoromycota</taxon>
        <taxon>Glomeromycotina</taxon>
        <taxon>Glomeromycetes</taxon>
        <taxon>Glomerales</taxon>
        <taxon>Glomeraceae</taxon>
        <taxon>Rhizophagus</taxon>
    </lineage>
</organism>
<accession>A0A916EEC1</accession>
<dbReference type="EMBL" id="CAGKOT010000044">
    <property type="protein sequence ID" value="CAB5381451.1"/>
    <property type="molecule type" value="Genomic_DNA"/>
</dbReference>